<dbReference type="InterPro" id="IPR027417">
    <property type="entry name" value="P-loop_NTPase"/>
</dbReference>
<dbReference type="PANTHER" id="PTHR45704">
    <property type="entry name" value="RAS-LIKE FAMILY MEMBER 11"/>
    <property type="match status" value="1"/>
</dbReference>
<evidence type="ECO:0000256" key="1">
    <source>
        <dbReference type="ARBA" id="ARBA00008344"/>
    </source>
</evidence>
<comment type="catalytic activity">
    <reaction evidence="4">
        <text>GTP + H2O = GDP + phosphate + H(+)</text>
        <dbReference type="Rhea" id="RHEA:19669"/>
        <dbReference type="ChEBI" id="CHEBI:15377"/>
        <dbReference type="ChEBI" id="CHEBI:15378"/>
        <dbReference type="ChEBI" id="CHEBI:37565"/>
        <dbReference type="ChEBI" id="CHEBI:43474"/>
        <dbReference type="ChEBI" id="CHEBI:58189"/>
        <dbReference type="EC" id="3.6.5.2"/>
    </reaction>
</comment>
<gene>
    <name evidence="5" type="ORF">DPMN_165244</name>
</gene>
<dbReference type="OrthoDB" id="18798at2759"/>
<sequence>MATLRIAILGESGVGKSAVTVRFLTKRYIGEYNSEIDLLYRSSLKQEDSLTDIEILDTSSKKSPMPLESHVQWADGFVVVYDVCRRMTFKMARRTLECLHKMRTSFIVPVALMANKIDLDHRRKIGVDEGHELALEFGCQFYEVSAAETFQSINIAFQALLRDAMITKQQRSTILRRRRSSLLTVSKKLGSIFGKKDHEVEKKRPSCDALPDFALSI</sequence>
<dbReference type="PRINTS" id="PR00449">
    <property type="entry name" value="RASTRNSFRMNG"/>
</dbReference>
<dbReference type="SMART" id="SM00173">
    <property type="entry name" value="RAS"/>
    <property type="match status" value="1"/>
</dbReference>
<dbReference type="Pfam" id="PF00071">
    <property type="entry name" value="Ras"/>
    <property type="match status" value="1"/>
</dbReference>
<comment type="caution">
    <text evidence="5">The sequence shown here is derived from an EMBL/GenBank/DDBJ whole genome shotgun (WGS) entry which is preliminary data.</text>
</comment>
<accession>A0A9D4EXA5</accession>
<dbReference type="Gene3D" id="3.40.50.300">
    <property type="entry name" value="P-loop containing nucleotide triphosphate hydrolases"/>
    <property type="match status" value="1"/>
</dbReference>
<evidence type="ECO:0000256" key="2">
    <source>
        <dbReference type="ARBA" id="ARBA00011984"/>
    </source>
</evidence>
<comment type="similarity">
    <text evidence="1">Belongs to the small GTPase superfamily. Ras family.</text>
</comment>
<dbReference type="InterPro" id="IPR051065">
    <property type="entry name" value="Ras-related_GTPase"/>
</dbReference>
<evidence type="ECO:0000313" key="6">
    <source>
        <dbReference type="Proteomes" id="UP000828390"/>
    </source>
</evidence>
<dbReference type="GO" id="GO:0003925">
    <property type="term" value="F:G protein activity"/>
    <property type="evidence" value="ECO:0007669"/>
    <property type="project" value="UniProtKB-EC"/>
</dbReference>
<dbReference type="Proteomes" id="UP000828390">
    <property type="component" value="Unassembled WGS sequence"/>
</dbReference>
<evidence type="ECO:0000313" key="5">
    <source>
        <dbReference type="EMBL" id="KAH3787123.1"/>
    </source>
</evidence>
<dbReference type="SMART" id="SM00175">
    <property type="entry name" value="RAB"/>
    <property type="match status" value="1"/>
</dbReference>
<dbReference type="SUPFAM" id="SSF52540">
    <property type="entry name" value="P-loop containing nucleoside triphosphate hydrolases"/>
    <property type="match status" value="1"/>
</dbReference>
<dbReference type="PROSITE" id="PS51419">
    <property type="entry name" value="RAB"/>
    <property type="match status" value="1"/>
</dbReference>
<dbReference type="AlphaFoldDB" id="A0A9D4EXA5"/>
<protein>
    <recommendedName>
        <fullName evidence="2">small monomeric GTPase</fullName>
        <ecNumber evidence="2">3.6.5.2</ecNumber>
    </recommendedName>
</protein>
<dbReference type="EC" id="3.6.5.2" evidence="2"/>
<keyword evidence="6" id="KW-1185">Reference proteome</keyword>
<dbReference type="NCBIfam" id="TIGR00231">
    <property type="entry name" value="small_GTP"/>
    <property type="match status" value="1"/>
</dbReference>
<dbReference type="PROSITE" id="PS51421">
    <property type="entry name" value="RAS"/>
    <property type="match status" value="1"/>
</dbReference>
<name>A0A9D4EXA5_DREPO</name>
<dbReference type="EMBL" id="JAIWYP010000008">
    <property type="protein sequence ID" value="KAH3787123.1"/>
    <property type="molecule type" value="Genomic_DNA"/>
</dbReference>
<keyword evidence="3" id="KW-0378">Hydrolase</keyword>
<reference evidence="5" key="1">
    <citation type="journal article" date="2019" name="bioRxiv">
        <title>The Genome of the Zebra Mussel, Dreissena polymorpha: A Resource for Invasive Species Research.</title>
        <authorList>
            <person name="McCartney M.A."/>
            <person name="Auch B."/>
            <person name="Kono T."/>
            <person name="Mallez S."/>
            <person name="Zhang Y."/>
            <person name="Obille A."/>
            <person name="Becker A."/>
            <person name="Abrahante J.E."/>
            <person name="Garbe J."/>
            <person name="Badalamenti J.P."/>
            <person name="Herman A."/>
            <person name="Mangelson H."/>
            <person name="Liachko I."/>
            <person name="Sullivan S."/>
            <person name="Sone E.D."/>
            <person name="Koren S."/>
            <person name="Silverstein K.A.T."/>
            <person name="Beckman K.B."/>
            <person name="Gohl D.M."/>
        </authorList>
    </citation>
    <scope>NUCLEOTIDE SEQUENCE</scope>
    <source>
        <strain evidence="5">Duluth1</strain>
        <tissue evidence="5">Whole animal</tissue>
    </source>
</reference>
<dbReference type="InterPro" id="IPR001806">
    <property type="entry name" value="Small_GTPase"/>
</dbReference>
<reference evidence="5" key="2">
    <citation type="submission" date="2020-11" db="EMBL/GenBank/DDBJ databases">
        <authorList>
            <person name="McCartney M.A."/>
            <person name="Auch B."/>
            <person name="Kono T."/>
            <person name="Mallez S."/>
            <person name="Becker A."/>
            <person name="Gohl D.M."/>
            <person name="Silverstein K.A.T."/>
            <person name="Koren S."/>
            <person name="Bechman K.B."/>
            <person name="Herman A."/>
            <person name="Abrahante J.E."/>
            <person name="Garbe J."/>
        </authorList>
    </citation>
    <scope>NUCLEOTIDE SEQUENCE</scope>
    <source>
        <strain evidence="5">Duluth1</strain>
        <tissue evidence="5">Whole animal</tissue>
    </source>
</reference>
<dbReference type="InterPro" id="IPR005225">
    <property type="entry name" value="Small_GTP-bd"/>
</dbReference>
<organism evidence="5 6">
    <name type="scientific">Dreissena polymorpha</name>
    <name type="common">Zebra mussel</name>
    <name type="synonym">Mytilus polymorpha</name>
    <dbReference type="NCBI Taxonomy" id="45954"/>
    <lineage>
        <taxon>Eukaryota</taxon>
        <taxon>Metazoa</taxon>
        <taxon>Spiralia</taxon>
        <taxon>Lophotrochozoa</taxon>
        <taxon>Mollusca</taxon>
        <taxon>Bivalvia</taxon>
        <taxon>Autobranchia</taxon>
        <taxon>Heteroconchia</taxon>
        <taxon>Euheterodonta</taxon>
        <taxon>Imparidentia</taxon>
        <taxon>Neoheterodontei</taxon>
        <taxon>Myida</taxon>
        <taxon>Dreissenoidea</taxon>
        <taxon>Dreissenidae</taxon>
        <taxon>Dreissena</taxon>
    </lineage>
</organism>
<evidence type="ECO:0000256" key="4">
    <source>
        <dbReference type="ARBA" id="ARBA00048098"/>
    </source>
</evidence>
<evidence type="ECO:0000256" key="3">
    <source>
        <dbReference type="ARBA" id="ARBA00022801"/>
    </source>
</evidence>
<proteinExistence type="inferred from homology"/>
<dbReference type="GO" id="GO:0005525">
    <property type="term" value="F:GTP binding"/>
    <property type="evidence" value="ECO:0007669"/>
    <property type="project" value="InterPro"/>
</dbReference>